<name>A0ABS3LCI5_9ENTE</name>
<comment type="catalytic activity">
    <reaction evidence="1 9">
        <text>(2S)-2-acetolactate + H(+) = (R)-acetoin + CO2</text>
        <dbReference type="Rhea" id="RHEA:21580"/>
        <dbReference type="ChEBI" id="CHEBI:15378"/>
        <dbReference type="ChEBI" id="CHEBI:15686"/>
        <dbReference type="ChEBI" id="CHEBI:16526"/>
        <dbReference type="ChEBI" id="CHEBI:58476"/>
        <dbReference type="EC" id="4.1.1.5"/>
    </reaction>
</comment>
<keyword evidence="6 9" id="KW-0210">Decarboxylase</keyword>
<gene>
    <name evidence="10" type="primary">budA</name>
    <name evidence="10" type="ORF">JZO70_14270</name>
</gene>
<dbReference type="Gene3D" id="3.30.1330.80">
    <property type="entry name" value="Hypothetical protein, similar to alpha- acetolactate decarboxylase, domain 2"/>
    <property type="match status" value="2"/>
</dbReference>
<dbReference type="RefSeq" id="WP_207674276.1">
    <property type="nucleotide sequence ID" value="NZ_JAFREM010000022.1"/>
</dbReference>
<evidence type="ECO:0000256" key="9">
    <source>
        <dbReference type="PIRNR" id="PIRNR001332"/>
    </source>
</evidence>
<comment type="caution">
    <text evidence="10">The sequence shown here is derived from an EMBL/GenBank/DDBJ whole genome shotgun (WGS) entry which is preliminary data.</text>
</comment>
<dbReference type="PANTHER" id="PTHR35524">
    <property type="entry name" value="ALPHA-ACETOLACTATE DECARBOXYLASE"/>
    <property type="match status" value="1"/>
</dbReference>
<dbReference type="CDD" id="cd17299">
    <property type="entry name" value="acetolactate_decarboxylase"/>
    <property type="match status" value="1"/>
</dbReference>
<dbReference type="PANTHER" id="PTHR35524:SF1">
    <property type="entry name" value="ALPHA-ACETOLACTATE DECARBOXYLASE"/>
    <property type="match status" value="1"/>
</dbReference>
<evidence type="ECO:0000256" key="2">
    <source>
        <dbReference type="ARBA" id="ARBA00005170"/>
    </source>
</evidence>
<dbReference type="PIRSF" id="PIRSF001332">
    <property type="entry name" value="Acetolac_decarb"/>
    <property type="match status" value="1"/>
</dbReference>
<dbReference type="Pfam" id="PF03306">
    <property type="entry name" value="AAL_decarboxy"/>
    <property type="match status" value="1"/>
</dbReference>
<keyword evidence="7 9" id="KW-0005">Acetoin biosynthesis</keyword>
<comment type="similarity">
    <text evidence="3 9">Belongs to the alpha-acetolactate decarboxylase family.</text>
</comment>
<keyword evidence="8 9" id="KW-0456">Lyase</keyword>
<evidence type="ECO:0000256" key="1">
    <source>
        <dbReference type="ARBA" id="ARBA00001784"/>
    </source>
</evidence>
<accession>A0ABS3LCI5</accession>
<evidence type="ECO:0000256" key="8">
    <source>
        <dbReference type="ARBA" id="ARBA00023239"/>
    </source>
</evidence>
<evidence type="ECO:0000256" key="3">
    <source>
        <dbReference type="ARBA" id="ARBA00007106"/>
    </source>
</evidence>
<dbReference type="SUPFAM" id="SSF117856">
    <property type="entry name" value="AF0104/ALDC/Ptd012-like"/>
    <property type="match status" value="1"/>
</dbReference>
<reference evidence="10 11" key="1">
    <citation type="submission" date="2021-03" db="EMBL/GenBank/DDBJ databases">
        <title>Enterococcal diversity collection.</title>
        <authorList>
            <person name="Gilmore M.S."/>
            <person name="Schwartzman J."/>
            <person name="Van Tyne D."/>
            <person name="Martin M."/>
            <person name="Earl A.M."/>
            <person name="Manson A.L."/>
            <person name="Straub T."/>
            <person name="Salamzade R."/>
            <person name="Saavedra J."/>
            <person name="Lebreton F."/>
            <person name="Prichula J."/>
            <person name="Schaufler K."/>
            <person name="Gaca A."/>
            <person name="Sgardioli B."/>
            <person name="Wagenaar J."/>
            <person name="Strong T."/>
        </authorList>
    </citation>
    <scope>NUCLEOTIDE SEQUENCE [LARGE SCALE GENOMIC DNA]</scope>
    <source>
        <strain evidence="10 11">669A</strain>
    </source>
</reference>
<dbReference type="NCBIfam" id="TIGR01252">
    <property type="entry name" value="acetolac_decarb"/>
    <property type="match status" value="1"/>
</dbReference>
<dbReference type="EMBL" id="JAFREM010000022">
    <property type="protein sequence ID" value="MBO1307340.1"/>
    <property type="molecule type" value="Genomic_DNA"/>
</dbReference>
<protein>
    <recommendedName>
        <fullName evidence="5 9">Alpha-acetolactate decarboxylase</fullName>
        <ecNumber evidence="4 9">4.1.1.5</ecNumber>
    </recommendedName>
</protein>
<evidence type="ECO:0000256" key="7">
    <source>
        <dbReference type="ARBA" id="ARBA00023061"/>
    </source>
</evidence>
<evidence type="ECO:0000256" key="6">
    <source>
        <dbReference type="ARBA" id="ARBA00022793"/>
    </source>
</evidence>
<sequence length="233" mass="26234">MSYLYQHGTLGALMSDLMDGTEKIGELGAYGDFGLGTLSGSNGEVIILDNVMYHANEKGEIHTLTGQEWTPYAAVTNFKAEQVLEQEEKQTSQEIAEQLLERISRNLFAAIKISGTFSFMHVRVSPKQKKPYPKFVEAARNQPEFSEEKVKGTIVGFFTPELFQGAASAGFHLHFISDDRKFGGHVLDYQLEEGTIEWAELEEFRQHFPIHDPAYLAREIDLEEVVKDIAEAE</sequence>
<evidence type="ECO:0000313" key="11">
    <source>
        <dbReference type="Proteomes" id="UP000664601"/>
    </source>
</evidence>
<comment type="pathway">
    <text evidence="2 9">Polyol metabolism; (R,R)-butane-2,3-diol biosynthesis; (R,R)-butane-2,3-diol from pyruvate: step 2/3.</text>
</comment>
<dbReference type="EC" id="4.1.1.5" evidence="4 9"/>
<keyword evidence="11" id="KW-1185">Reference proteome</keyword>
<organism evidence="10 11">
    <name type="scientific">Candidatus Enterococcus moelleringii</name>
    <dbReference type="NCBI Taxonomy" id="2815325"/>
    <lineage>
        <taxon>Bacteria</taxon>
        <taxon>Bacillati</taxon>
        <taxon>Bacillota</taxon>
        <taxon>Bacilli</taxon>
        <taxon>Lactobacillales</taxon>
        <taxon>Enterococcaceae</taxon>
        <taxon>Enterococcus</taxon>
    </lineage>
</organism>
<dbReference type="GO" id="GO:0047605">
    <property type="term" value="F:acetolactate decarboxylase activity"/>
    <property type="evidence" value="ECO:0007669"/>
    <property type="project" value="UniProtKB-EC"/>
</dbReference>
<proteinExistence type="inferred from homology"/>
<evidence type="ECO:0000313" key="10">
    <source>
        <dbReference type="EMBL" id="MBO1307340.1"/>
    </source>
</evidence>
<evidence type="ECO:0000256" key="5">
    <source>
        <dbReference type="ARBA" id="ARBA00020164"/>
    </source>
</evidence>
<dbReference type="Proteomes" id="UP000664601">
    <property type="component" value="Unassembled WGS sequence"/>
</dbReference>
<evidence type="ECO:0000256" key="4">
    <source>
        <dbReference type="ARBA" id="ARBA00013204"/>
    </source>
</evidence>
<dbReference type="InterPro" id="IPR005128">
    <property type="entry name" value="Acetolactate_a_deCO2ase"/>
</dbReference>